<dbReference type="InterPro" id="IPR053137">
    <property type="entry name" value="NLR-like"/>
</dbReference>
<gene>
    <name evidence="3" type="ORF">P875_00128012</name>
</gene>
<dbReference type="EMBL" id="JZEE01000238">
    <property type="protein sequence ID" value="KJK66592.1"/>
    <property type="molecule type" value="Genomic_DNA"/>
</dbReference>
<feature type="domain" description="Nucleoside phosphorylase" evidence="2">
    <location>
        <begin position="38"/>
        <end position="152"/>
    </location>
</feature>
<dbReference type="InterPro" id="IPR035994">
    <property type="entry name" value="Nucleoside_phosphorylase_sf"/>
</dbReference>
<dbReference type="GO" id="GO:0009116">
    <property type="term" value="P:nucleoside metabolic process"/>
    <property type="evidence" value="ECO:0007669"/>
    <property type="project" value="InterPro"/>
</dbReference>
<dbReference type="GO" id="GO:0003824">
    <property type="term" value="F:catalytic activity"/>
    <property type="evidence" value="ECO:0007669"/>
    <property type="project" value="InterPro"/>
</dbReference>
<evidence type="ECO:0000313" key="4">
    <source>
        <dbReference type="Proteomes" id="UP000033540"/>
    </source>
</evidence>
<dbReference type="Gene3D" id="3.40.50.1580">
    <property type="entry name" value="Nucleoside phosphorylase domain"/>
    <property type="match status" value="1"/>
</dbReference>
<feature type="region of interest" description="Disordered" evidence="1">
    <location>
        <begin position="476"/>
        <end position="567"/>
    </location>
</feature>
<dbReference type="STRING" id="1403190.A0A0F0IIM8"/>
<sequence>MGESTLPSDSEFTIGWVCTVLKEYIASRQVLDDIYDEATPASKEISNYYTLGRIGGHKVVISCCLPADKSGMVSAPRVMDGMRKRFTSMRFVFNVGIAGGAPSSKHDVRLGDVIIGTRVVQHRFRKGTSDGFIFAGHSLSPPRALLHAVTALKTRLFYGLDLSESFENAYTRSPTIEATFRRPEARTDRLYKSQFVHTNGCDCLKECPRQSSEIIERQIRQDHRIEVHDGVIALVEKDIKDAVSRDQLTSELDALCFDRETSELCDTISCIPIRGICSYSDSHGNEQWNGYAAAAAAVCARELLLNIPPVQLTSMESVNEPEKWAFDFPDFTQLLEKLPSGIATTMHSALVGICVLLAIIGQLVWSFYVWMLSVAADIHSPAFNPPVKVAQLAEGPTQQLGGAPIHINIYVDQQAVPHARKQSEANWIESPHQCPTGFSTVQWNGGAREKVFGSTAELLQGVRALMGKEISRNISISIPHDTGGPLSPVDSSCDPLERIPWQRQDAPHERTDSVSSVSKPPVPPRSKKPHGYISRRNTQIPVPNSMAKRNKHSTEIKTNKSPESGEEVPEIVALINEFRGRASMTAHGNLRGFGQGFQGVFIAEGRQILASGSFNPPLAQLGAPNLTLTYDNFEELSGTYQINPGASYVGPTDLNITAGGSNGNTISLHGVLVPPAPSREQVGGFIRFSLDQ</sequence>
<comment type="caution">
    <text evidence="3">The sequence shown here is derived from an EMBL/GenBank/DDBJ whole genome shotgun (WGS) entry which is preliminary data.</text>
</comment>
<organism evidence="3 4">
    <name type="scientific">Aspergillus parasiticus (strain ATCC 56775 / NRRL 5862 / SRRC 143 / SU-1)</name>
    <dbReference type="NCBI Taxonomy" id="1403190"/>
    <lineage>
        <taxon>Eukaryota</taxon>
        <taxon>Fungi</taxon>
        <taxon>Dikarya</taxon>
        <taxon>Ascomycota</taxon>
        <taxon>Pezizomycotina</taxon>
        <taxon>Eurotiomycetes</taxon>
        <taxon>Eurotiomycetidae</taxon>
        <taxon>Eurotiales</taxon>
        <taxon>Aspergillaceae</taxon>
        <taxon>Aspergillus</taxon>
        <taxon>Aspergillus subgen. Circumdati</taxon>
    </lineage>
</organism>
<protein>
    <submittedName>
        <fullName evidence="3">Phosphorylase superfamily protein</fullName>
    </submittedName>
</protein>
<name>A0A0F0IIM8_ASPPU</name>
<evidence type="ECO:0000256" key="1">
    <source>
        <dbReference type="SAM" id="MobiDB-lite"/>
    </source>
</evidence>
<dbReference type="AlphaFoldDB" id="A0A0F0IIM8"/>
<dbReference type="InterPro" id="IPR000845">
    <property type="entry name" value="Nucleoside_phosphorylase_d"/>
</dbReference>
<dbReference type="Proteomes" id="UP000033540">
    <property type="component" value="Unassembled WGS sequence"/>
</dbReference>
<reference evidence="3 4" key="1">
    <citation type="submission" date="2015-02" db="EMBL/GenBank/DDBJ databases">
        <title>Draft genome sequence of Aspergillus parasiticus SU-1.</title>
        <authorList>
            <person name="Yu J."/>
            <person name="Fedorova N."/>
            <person name="Yin Y."/>
            <person name="Losada L."/>
            <person name="Zafar N."/>
            <person name="Taujale R."/>
            <person name="Ehrlich K.C."/>
            <person name="Bhatnagar D."/>
            <person name="Cleveland T.E."/>
            <person name="Bennett J.W."/>
            <person name="Nierman W.C."/>
        </authorList>
    </citation>
    <scope>NUCLEOTIDE SEQUENCE [LARGE SCALE GENOMIC DNA]</scope>
    <source>
        <strain evidence="4">ATCC 56775 / NRRL 5862 / SRRC 143 / SU-1</strain>
    </source>
</reference>
<dbReference type="PANTHER" id="PTHR46082:SF11">
    <property type="entry name" value="AAA+ ATPASE DOMAIN-CONTAINING PROTEIN-RELATED"/>
    <property type="match status" value="1"/>
</dbReference>
<dbReference type="Pfam" id="PF01048">
    <property type="entry name" value="PNP_UDP_1"/>
    <property type="match status" value="1"/>
</dbReference>
<evidence type="ECO:0000313" key="3">
    <source>
        <dbReference type="EMBL" id="KJK66592.1"/>
    </source>
</evidence>
<dbReference type="PANTHER" id="PTHR46082">
    <property type="entry name" value="ATP/GTP-BINDING PROTEIN-RELATED"/>
    <property type="match status" value="1"/>
</dbReference>
<dbReference type="OrthoDB" id="1577640at2759"/>
<proteinExistence type="predicted"/>
<accession>A0A0F0IIM8</accession>
<evidence type="ECO:0000259" key="2">
    <source>
        <dbReference type="Pfam" id="PF01048"/>
    </source>
</evidence>
<dbReference type="SUPFAM" id="SSF53167">
    <property type="entry name" value="Purine and uridine phosphorylases"/>
    <property type="match status" value="1"/>
</dbReference>